<dbReference type="Gene3D" id="3.30.200.20">
    <property type="entry name" value="Phosphorylase Kinase, domain 1"/>
    <property type="match status" value="1"/>
</dbReference>
<dbReference type="EMBL" id="JBGBYS010000027">
    <property type="protein sequence ID" value="MEY9260351.1"/>
    <property type="molecule type" value="Genomic_DNA"/>
</dbReference>
<proteinExistence type="predicted"/>
<feature type="region of interest" description="Disordered" evidence="1">
    <location>
        <begin position="89"/>
        <end position="108"/>
    </location>
</feature>
<keyword evidence="3" id="KW-1185">Reference proteome</keyword>
<sequence length="108" mass="12212">MTRPASTIPGDYMIPEDVLDITGPDPAPVWLNQTGGLTARFESEHRTRYLNRNPLPSTEDLELEATKLDWLHVRHPVPRVIEHRRRISAPARSNTSIPRICPAPMPSI</sequence>
<reference evidence="2 3" key="1">
    <citation type="submission" date="2024-07" db="EMBL/GenBank/DDBJ databases">
        <title>Mealworm larvae gut microbial communities from Newark, Delaware, USA.</title>
        <authorList>
            <person name="Blenner M."/>
        </authorList>
    </citation>
    <scope>NUCLEOTIDE SEQUENCE [LARGE SCALE GENOMIC DNA]</scope>
    <source>
        <strain evidence="2 3">UD i117</strain>
    </source>
</reference>
<accession>A0ABV4EQ07</accession>
<organism evidence="2 3">
    <name type="scientific">Brevibacterium epidermidis</name>
    <dbReference type="NCBI Taxonomy" id="1698"/>
    <lineage>
        <taxon>Bacteria</taxon>
        <taxon>Bacillati</taxon>
        <taxon>Actinomycetota</taxon>
        <taxon>Actinomycetes</taxon>
        <taxon>Micrococcales</taxon>
        <taxon>Brevibacteriaceae</taxon>
        <taxon>Brevibacterium</taxon>
    </lineage>
</organism>
<gene>
    <name evidence="2" type="ORF">ABH903_003394</name>
</gene>
<evidence type="ECO:0000313" key="3">
    <source>
        <dbReference type="Proteomes" id="UP001565435"/>
    </source>
</evidence>
<evidence type="ECO:0000256" key="1">
    <source>
        <dbReference type="SAM" id="MobiDB-lite"/>
    </source>
</evidence>
<evidence type="ECO:0000313" key="2">
    <source>
        <dbReference type="EMBL" id="MEY9260351.1"/>
    </source>
</evidence>
<comment type="caution">
    <text evidence="2">The sequence shown here is derived from an EMBL/GenBank/DDBJ whole genome shotgun (WGS) entry which is preliminary data.</text>
</comment>
<protein>
    <submittedName>
        <fullName evidence="2">Aminoglycoside phosphotransferase</fullName>
    </submittedName>
</protein>
<name>A0ABV4EQ07_BREEP</name>
<dbReference type="Proteomes" id="UP001565435">
    <property type="component" value="Unassembled WGS sequence"/>
</dbReference>